<dbReference type="Proteomes" id="UP000233469">
    <property type="component" value="Unassembled WGS sequence"/>
</dbReference>
<reference evidence="1 2" key="2">
    <citation type="submission" date="2017-10" db="EMBL/GenBank/DDBJ databases">
        <title>Extensive intraspecific genome diversity in a model arbuscular mycorrhizal fungus.</title>
        <authorList>
            <person name="Chen E.C.H."/>
            <person name="Morin E."/>
            <person name="Baudet D."/>
            <person name="Noel J."/>
            <person name="Ndikumana S."/>
            <person name="Charron P."/>
            <person name="St-Onge C."/>
            <person name="Giorgi J."/>
            <person name="Grigoriev I.V."/>
            <person name="Roux C."/>
            <person name="Martin F.M."/>
            <person name="Corradi N."/>
        </authorList>
    </citation>
    <scope>NUCLEOTIDE SEQUENCE [LARGE SCALE GENOMIC DNA]</scope>
    <source>
        <strain evidence="1 2">C2</strain>
    </source>
</reference>
<reference evidence="1 2" key="1">
    <citation type="submission" date="2016-04" db="EMBL/GenBank/DDBJ databases">
        <title>Genome analyses suggest a sexual origin of heterokaryosis in a supposedly ancient asexual fungus.</title>
        <authorList>
            <person name="Ropars J."/>
            <person name="Sedzielewska K."/>
            <person name="Noel J."/>
            <person name="Charron P."/>
            <person name="Farinelli L."/>
            <person name="Marton T."/>
            <person name="Kruger M."/>
            <person name="Pelin A."/>
            <person name="Brachmann A."/>
            <person name="Corradi N."/>
        </authorList>
    </citation>
    <scope>NUCLEOTIDE SEQUENCE [LARGE SCALE GENOMIC DNA]</scope>
    <source>
        <strain evidence="1 2">C2</strain>
    </source>
</reference>
<proteinExistence type="predicted"/>
<dbReference type="PANTHER" id="PTHR31511">
    <property type="entry name" value="PROTEIN CBG23764"/>
    <property type="match status" value="1"/>
</dbReference>
<dbReference type="VEuPathDB" id="FungiDB:RhiirA1_471672"/>
<organism evidence="1 2">
    <name type="scientific">Rhizophagus irregularis</name>
    <dbReference type="NCBI Taxonomy" id="588596"/>
    <lineage>
        <taxon>Eukaryota</taxon>
        <taxon>Fungi</taxon>
        <taxon>Fungi incertae sedis</taxon>
        <taxon>Mucoromycota</taxon>
        <taxon>Glomeromycotina</taxon>
        <taxon>Glomeromycetes</taxon>
        <taxon>Glomerales</taxon>
        <taxon>Glomeraceae</taxon>
        <taxon>Rhizophagus</taxon>
    </lineage>
</organism>
<evidence type="ECO:0008006" key="3">
    <source>
        <dbReference type="Google" id="ProtNLM"/>
    </source>
</evidence>
<dbReference type="EMBL" id="LLXL01005497">
    <property type="protein sequence ID" value="PKK56522.1"/>
    <property type="molecule type" value="Genomic_DNA"/>
</dbReference>
<sequence length="304" mass="35872">MPTLICPRIFNKIEEMNPNISINIWRWNEKTATPKLVIASKNFKRKYKIRLLALTDIIKSEDKDKYRQKNHFLWIKNPTEYNGIQSTIDKTTKAISSEKAKANKVWDHCHITGKFCGSAHRDCNLKLQIQDWKTPIPVIFHNFWGYDSHLVCESVGRSANAKHIRVIVETFKRYKSMKVGQLKYIDSQQFMNSSLASLTKNLGDNYLITSQYFKKLGYTEEQLALRYHKRIYCYDYIDPQDRFLKTELPPIHEFTTTLKGKISQEDYHHAQKAWKTFGCKNLGEYHDLYLKIDVLSLTDVWTEF</sequence>
<evidence type="ECO:0000313" key="1">
    <source>
        <dbReference type="EMBL" id="PKK56522.1"/>
    </source>
</evidence>
<dbReference type="PANTHER" id="PTHR31511:SF12">
    <property type="entry name" value="RHO TERMINATION FACTOR N-TERMINAL DOMAIN-CONTAINING PROTEIN"/>
    <property type="match status" value="1"/>
</dbReference>
<accession>A0A2N1M4E3</accession>
<comment type="caution">
    <text evidence="1">The sequence shown here is derived from an EMBL/GenBank/DDBJ whole genome shotgun (WGS) entry which is preliminary data.</text>
</comment>
<gene>
    <name evidence="1" type="ORF">RhiirC2_799832</name>
</gene>
<name>A0A2N1M4E3_9GLOM</name>
<protein>
    <recommendedName>
        <fullName evidence="3">DNA-directed DNA polymerase</fullName>
    </recommendedName>
</protein>
<evidence type="ECO:0000313" key="2">
    <source>
        <dbReference type="Proteomes" id="UP000233469"/>
    </source>
</evidence>
<dbReference type="AlphaFoldDB" id="A0A2N1M4E3"/>